<feature type="domain" description="Histidine kinase" evidence="3">
    <location>
        <begin position="1623"/>
        <end position="1868"/>
    </location>
</feature>
<organism evidence="4">
    <name type="scientific">hydrocarbon metagenome</name>
    <dbReference type="NCBI Taxonomy" id="938273"/>
    <lineage>
        <taxon>unclassified sequences</taxon>
        <taxon>metagenomes</taxon>
        <taxon>ecological metagenomes</taxon>
    </lineage>
</organism>
<dbReference type="InterPro" id="IPR004358">
    <property type="entry name" value="Sig_transdc_His_kin-like_C"/>
</dbReference>
<sequence length="1868" mass="210031">MKAATQKTEIISGENELLKNQLAQKEAELTIISSVSEAISQQLKIEDIIKIIGDKIRDIFKSEVTEILLLDPSSNMITVPYSFYREYQIADPFPLGEGLTSKIIQTGKPLVHGTFEEGVKLGVLVQSEEEKTETYVGVPIIVNNNVIGVVSIQSYKQNDYSDEKVRLLSILSTNMGIALTNAKLFDETNRLLKETEQRTAELAVINSVQQGLVAEMDLQGIYDLVGNRLRDLFDAQVTGIYTFDLEKEMEHFMYLFEDGERLYPEPRPLNEIRKWIINNASQLLVNEDADVKIYELTGERHAPVPGTRLPKSLLFVPLIVGNEVRGCVSLQNLDREHAFSDADVRLLTTLANSMSVALENARLFDETVHLLKQTEQRKAELAIINSVGEAMSKQLDVNTVTKIVGDKIKEIFKAEVTEILLLDHEAGVINVPYSYYKGYQIVEPFELGSGLTSKVIKSRKPLLLLNFDDQKKFGALVDAGIGDADITETYLGVPIMFNDRILGVVSIQSYEKNAYDENNVRLLSTLSSNMGVTLENAKLFEETKRLLKETEQRSAELAIINSVGEAMSKQLDVLTVTKIVGDKVKEIFSAEVTEILLVDEETKMIEVPYSYYNGYQKFDPFPLGEGLTSKIIKSREPLVFGSLEEQVKNGALTFSEEDKTESYMGVPIVFEGKVLGVVSVQSYKKSAYDSNNVRLLSTLSTNVGVTLQNAKLFEETKRLLSQMQQRNTELGVINSVQEGLVKQVELQAIYDLVGDQIHKIFDTQVVAIASFNHEDKTESFNYLIEKGERFYPKGRKYDKLREHLIKNKKLILINEKYTEAAKKYGMQVVEGTEMPKSLLFVPLVVGKVVKGYISLQNIDRENAFSESDVRLLTTLTNSMSVALENARLFDETTKLLEETKQQAIELGIINSVGEGLAKQMDFQSIIDLVGEKIREVFNAQVVSISTYEKEIDEIHHRYVVELDKRFYFENPQKIDSDRREIIETKQPLIFGTAQEAIEHSGDEVVAGEMPESYMGVPIVRNQEVTGVITVQDIHKQNLYTQKDVRLLITLASNMGVALENARLFEETKHLLNETQQRNVELSILNAIQEGLVMEMDFNSIINLVGDKFREALGFLDLGIRIYDKEKNILHFPYEYEHGERLFIESMDPTPLSKYVLETGKTLLLKKATEEEFAKLGITENTTIPGTDSSKSLVFVPIIVGSEAKGLILVENYEKEDAFSESEVRLLTTVANSMSVALENARLFDETNRLLKETEQRTAELSVINSVQEGLAKELDMKGIYELVGERLCSLFPDSQTLVIRSFDHDKGLEEWQYAIEKGVRLEVAPRPFNWANKLMIETKKPLDIRENYIETAQKYGGKGVTKGKPPKSAVFVPIIINDVVKGSISLQNIDKENAFDDADVRLVTTLVNSMSVALENARLFDETLRLLEESKKRTAELSTVNSISQAIAGHLEIEKLINLVGDKVRSLFNANIVYLAMLDRETEIINFPYGYGEEFPPLPLGDGLTSHIILKKEPLLINREAEKKTEELGVERIGTPSASYLGVPIPVGGEIIGVLSVQSTEKENVFNEDDMRLLGTIAAHVGIAINNANAYEELNMTLENLKSTQDQLVAQEKLASLGQLTAGIAHEIKNPLNFVNNFSELSVGLVEELHDEIGKLKEKISQESLEEVNEILSTLKQNSEKIKEHGKRADSIVHSMLQHSRGKTGEKQPTDLNAMLDEDLNLVYHGMRAQDSSFNIKIEREYEKDLKPINIIPQDMSRVFLNILSNGCYESHRKKMELNSDEPAIIKVTSHDDGNFVEVRIRDNGHGIPKKVQDNLFTPFFTTKPSGKGTGLGLSISYDIVVREHNGEILFETEEGKYTEFIIRLPKK</sequence>
<dbReference type="Gene3D" id="3.30.450.40">
    <property type="match status" value="9"/>
</dbReference>
<comment type="caution">
    <text evidence="4">The sequence shown here is derived from an EMBL/GenBank/DDBJ whole genome shotgun (WGS) entry which is preliminary data.</text>
</comment>
<evidence type="ECO:0000313" key="4">
    <source>
        <dbReference type="EMBL" id="KUG25224.1"/>
    </source>
</evidence>
<dbReference type="SMART" id="SM00387">
    <property type="entry name" value="HATPase_c"/>
    <property type="match status" value="1"/>
</dbReference>
<evidence type="ECO:0000256" key="1">
    <source>
        <dbReference type="ARBA" id="ARBA00022553"/>
    </source>
</evidence>
<dbReference type="InterPro" id="IPR003594">
    <property type="entry name" value="HATPase_dom"/>
</dbReference>
<dbReference type="PANTHER" id="PTHR45569">
    <property type="entry name" value="SENSOR PROTEIN KDPD"/>
    <property type="match status" value="1"/>
</dbReference>
<dbReference type="PANTHER" id="PTHR45569:SF1">
    <property type="entry name" value="SENSOR PROTEIN KDPD"/>
    <property type="match status" value="1"/>
</dbReference>
<dbReference type="GO" id="GO:0005886">
    <property type="term" value="C:plasma membrane"/>
    <property type="evidence" value="ECO:0007669"/>
    <property type="project" value="TreeGrafter"/>
</dbReference>
<keyword evidence="1" id="KW-0597">Phosphoprotein</keyword>
<keyword evidence="2" id="KW-0175">Coiled coil</keyword>
<dbReference type="InterPro" id="IPR005467">
    <property type="entry name" value="His_kinase_dom"/>
</dbReference>
<dbReference type="EMBL" id="LNQE01000744">
    <property type="protein sequence ID" value="KUG25224.1"/>
    <property type="molecule type" value="Genomic_DNA"/>
</dbReference>
<accession>A0A0W8FWE3</accession>
<evidence type="ECO:0000259" key="3">
    <source>
        <dbReference type="PROSITE" id="PS50109"/>
    </source>
</evidence>
<dbReference type="InterPro" id="IPR003661">
    <property type="entry name" value="HisK_dim/P_dom"/>
</dbReference>
<name>A0A0W8FWE3_9ZZZZ</name>
<dbReference type="CDD" id="cd00082">
    <property type="entry name" value="HisKA"/>
    <property type="match status" value="1"/>
</dbReference>
<gene>
    <name evidence="4" type="ORF">ASZ90_004961</name>
</gene>
<protein>
    <recommendedName>
        <fullName evidence="3">Histidine kinase domain-containing protein</fullName>
    </recommendedName>
</protein>
<dbReference type="SUPFAM" id="SSF55874">
    <property type="entry name" value="ATPase domain of HSP90 chaperone/DNA topoisomerase II/histidine kinase"/>
    <property type="match status" value="1"/>
</dbReference>
<dbReference type="SMART" id="SM00388">
    <property type="entry name" value="HisKA"/>
    <property type="match status" value="1"/>
</dbReference>
<dbReference type="InterPro" id="IPR036890">
    <property type="entry name" value="HATPase_C_sf"/>
</dbReference>
<dbReference type="InterPro" id="IPR003018">
    <property type="entry name" value="GAF"/>
</dbReference>
<dbReference type="Gene3D" id="3.30.565.10">
    <property type="entry name" value="Histidine kinase-like ATPase, C-terminal domain"/>
    <property type="match status" value="1"/>
</dbReference>
<dbReference type="Pfam" id="PF02518">
    <property type="entry name" value="HATPase_c"/>
    <property type="match status" value="1"/>
</dbReference>
<dbReference type="InterPro" id="IPR036097">
    <property type="entry name" value="HisK_dim/P_sf"/>
</dbReference>
<dbReference type="PRINTS" id="PR00344">
    <property type="entry name" value="BCTRLSENSOR"/>
</dbReference>
<dbReference type="SMART" id="SM00065">
    <property type="entry name" value="GAF"/>
    <property type="match status" value="9"/>
</dbReference>
<proteinExistence type="predicted"/>
<feature type="coiled-coil region" evidence="2">
    <location>
        <begin position="1646"/>
        <end position="1685"/>
    </location>
</feature>
<reference evidence="4" key="1">
    <citation type="journal article" date="2015" name="Proc. Natl. Acad. Sci. U.S.A.">
        <title>Networks of energetic and metabolic interactions define dynamics in microbial communities.</title>
        <authorList>
            <person name="Embree M."/>
            <person name="Liu J.K."/>
            <person name="Al-Bassam M.M."/>
            <person name="Zengler K."/>
        </authorList>
    </citation>
    <scope>NUCLEOTIDE SEQUENCE</scope>
</reference>
<evidence type="ECO:0000256" key="2">
    <source>
        <dbReference type="SAM" id="Coils"/>
    </source>
</evidence>
<dbReference type="InterPro" id="IPR052023">
    <property type="entry name" value="Histidine_kinase_KdpD"/>
</dbReference>
<dbReference type="SUPFAM" id="SSF55781">
    <property type="entry name" value="GAF domain-like"/>
    <property type="match status" value="9"/>
</dbReference>
<dbReference type="GO" id="GO:0000155">
    <property type="term" value="F:phosphorelay sensor kinase activity"/>
    <property type="evidence" value="ECO:0007669"/>
    <property type="project" value="InterPro"/>
</dbReference>
<dbReference type="Pfam" id="PF13185">
    <property type="entry name" value="GAF_2"/>
    <property type="match status" value="8"/>
</dbReference>
<dbReference type="InterPro" id="IPR029016">
    <property type="entry name" value="GAF-like_dom_sf"/>
</dbReference>
<dbReference type="Gene3D" id="1.10.287.130">
    <property type="match status" value="1"/>
</dbReference>
<dbReference type="SUPFAM" id="SSF47384">
    <property type="entry name" value="Homodimeric domain of signal transducing histidine kinase"/>
    <property type="match status" value="1"/>
</dbReference>
<dbReference type="PROSITE" id="PS50109">
    <property type="entry name" value="HIS_KIN"/>
    <property type="match status" value="1"/>
</dbReference>